<gene>
    <name evidence="1" type="ORF">IEQ34_014618</name>
</gene>
<dbReference type="Proteomes" id="UP000775213">
    <property type="component" value="Unassembled WGS sequence"/>
</dbReference>
<reference evidence="1 2" key="1">
    <citation type="journal article" date="2021" name="Hortic Res">
        <title>Chromosome-scale assembly of the Dendrobium chrysotoxum genome enhances the understanding of orchid evolution.</title>
        <authorList>
            <person name="Zhang Y."/>
            <person name="Zhang G.Q."/>
            <person name="Zhang D."/>
            <person name="Liu X.D."/>
            <person name="Xu X.Y."/>
            <person name="Sun W.H."/>
            <person name="Yu X."/>
            <person name="Zhu X."/>
            <person name="Wang Z.W."/>
            <person name="Zhao X."/>
            <person name="Zhong W.Y."/>
            <person name="Chen H."/>
            <person name="Yin W.L."/>
            <person name="Huang T."/>
            <person name="Niu S.C."/>
            <person name="Liu Z.J."/>
        </authorList>
    </citation>
    <scope>NUCLEOTIDE SEQUENCE [LARGE SCALE GENOMIC DNA]</scope>
    <source>
        <strain evidence="1">Lindl</strain>
    </source>
</reference>
<keyword evidence="2" id="KW-1185">Reference proteome</keyword>
<comment type="caution">
    <text evidence="1">The sequence shown here is derived from an EMBL/GenBank/DDBJ whole genome shotgun (WGS) entry which is preliminary data.</text>
</comment>
<name>A0AAV7GKS0_DENCH</name>
<protein>
    <submittedName>
        <fullName evidence="1">Uncharacterized protein</fullName>
    </submittedName>
</protein>
<dbReference type="AlphaFoldDB" id="A0AAV7GKS0"/>
<evidence type="ECO:0000313" key="2">
    <source>
        <dbReference type="Proteomes" id="UP000775213"/>
    </source>
</evidence>
<accession>A0AAV7GKS0</accession>
<sequence>MDFGNLESSSMIYVVFRQECYLVVLDAKRIGDGDEIVLKLEVPEHLSFPFGFHEFWDEK</sequence>
<proteinExistence type="predicted"/>
<organism evidence="1 2">
    <name type="scientific">Dendrobium chrysotoxum</name>
    <name type="common">Orchid</name>
    <dbReference type="NCBI Taxonomy" id="161865"/>
    <lineage>
        <taxon>Eukaryota</taxon>
        <taxon>Viridiplantae</taxon>
        <taxon>Streptophyta</taxon>
        <taxon>Embryophyta</taxon>
        <taxon>Tracheophyta</taxon>
        <taxon>Spermatophyta</taxon>
        <taxon>Magnoliopsida</taxon>
        <taxon>Liliopsida</taxon>
        <taxon>Asparagales</taxon>
        <taxon>Orchidaceae</taxon>
        <taxon>Epidendroideae</taxon>
        <taxon>Malaxideae</taxon>
        <taxon>Dendrobiinae</taxon>
        <taxon>Dendrobium</taxon>
    </lineage>
</organism>
<dbReference type="EMBL" id="JAGFBR010000013">
    <property type="protein sequence ID" value="KAH0456711.1"/>
    <property type="molecule type" value="Genomic_DNA"/>
</dbReference>
<evidence type="ECO:0000313" key="1">
    <source>
        <dbReference type="EMBL" id="KAH0456711.1"/>
    </source>
</evidence>